<evidence type="ECO:0000313" key="8">
    <source>
        <dbReference type="EMBL" id="KAJ9154888.1"/>
    </source>
</evidence>
<dbReference type="PRINTS" id="PR00325">
    <property type="entry name" value="GERMIN"/>
</dbReference>
<dbReference type="InterPro" id="IPR001929">
    <property type="entry name" value="Germin"/>
</dbReference>
<evidence type="ECO:0000259" key="7">
    <source>
        <dbReference type="SMART" id="SM00835"/>
    </source>
</evidence>
<keyword evidence="9" id="KW-1185">Reference proteome</keyword>
<proteinExistence type="inferred from homology"/>
<keyword evidence="6" id="KW-0732">Signal</keyword>
<protein>
    <submittedName>
        <fullName evidence="8">Cupin domain protein</fullName>
    </submittedName>
</protein>
<dbReference type="Gene3D" id="2.60.120.10">
    <property type="entry name" value="Jelly Rolls"/>
    <property type="match status" value="1"/>
</dbReference>
<reference evidence="8" key="1">
    <citation type="submission" date="2022-07" db="EMBL/GenBank/DDBJ databases">
        <title>Fungi with potential for degradation of polypropylene.</title>
        <authorList>
            <person name="Gostincar C."/>
        </authorList>
    </citation>
    <scope>NUCLEOTIDE SEQUENCE</scope>
    <source>
        <strain evidence="8">EXF-13308</strain>
    </source>
</reference>
<gene>
    <name evidence="8" type="ORF">NKR23_g2232</name>
</gene>
<keyword evidence="4" id="KW-0479">Metal-binding</keyword>
<feature type="signal peptide" evidence="6">
    <location>
        <begin position="1"/>
        <end position="17"/>
    </location>
</feature>
<dbReference type="InterPro" id="IPR011051">
    <property type="entry name" value="RmlC_Cupin_sf"/>
</dbReference>
<evidence type="ECO:0000256" key="6">
    <source>
        <dbReference type="SAM" id="SignalP"/>
    </source>
</evidence>
<dbReference type="EMBL" id="JANBVO010000004">
    <property type="protein sequence ID" value="KAJ9154888.1"/>
    <property type="molecule type" value="Genomic_DNA"/>
</dbReference>
<evidence type="ECO:0000256" key="1">
    <source>
        <dbReference type="ARBA" id="ARBA00004613"/>
    </source>
</evidence>
<dbReference type="InterPro" id="IPR006045">
    <property type="entry name" value="Cupin_1"/>
</dbReference>
<sequence>MAARFLNVLFLASLAVAAPAVRRANTTAAVDQALPQVIKANPRGNDAALIQSLLLAPTQKERINLLNQPGDTIFDFTNPPAGATSTGKGGNLVSANAESFPALIGNGAAMSVAFLGPCGLNSPHVHNRATELNIPVKGRLVTSFFEENGVTARQDLLNTYSMAVFPQGAIHSEYNPDCEDAVFVAGFNNPDPGVEQVAQAFFNLRSDIIQASLDGVSMLNGEDIDSFKDILPANIVQGVETCLAKCGISKKAKRDLAEVLSA</sequence>
<evidence type="ECO:0000313" key="9">
    <source>
        <dbReference type="Proteomes" id="UP001174694"/>
    </source>
</evidence>
<dbReference type="SMART" id="SM00835">
    <property type="entry name" value="Cupin_1"/>
    <property type="match status" value="1"/>
</dbReference>
<feature type="domain" description="Cupin type-1" evidence="7">
    <location>
        <begin position="74"/>
        <end position="225"/>
    </location>
</feature>
<accession>A0AA38RQF8</accession>
<dbReference type="Proteomes" id="UP001174694">
    <property type="component" value="Unassembled WGS sequence"/>
</dbReference>
<dbReference type="GO" id="GO:0030145">
    <property type="term" value="F:manganese ion binding"/>
    <property type="evidence" value="ECO:0007669"/>
    <property type="project" value="InterPro"/>
</dbReference>
<feature type="chain" id="PRO_5041398562" evidence="6">
    <location>
        <begin position="18"/>
        <end position="262"/>
    </location>
</feature>
<dbReference type="CDD" id="cd02241">
    <property type="entry name" value="cupin_OxOx"/>
    <property type="match status" value="1"/>
</dbReference>
<name>A0AA38RQF8_9PEZI</name>
<dbReference type="GO" id="GO:0005576">
    <property type="term" value="C:extracellular region"/>
    <property type="evidence" value="ECO:0007669"/>
    <property type="project" value="UniProtKB-SubCell"/>
</dbReference>
<dbReference type="AlphaFoldDB" id="A0AA38RQF8"/>
<dbReference type="InterPro" id="IPR014710">
    <property type="entry name" value="RmlC-like_jellyroll"/>
</dbReference>
<keyword evidence="3" id="KW-0964">Secreted</keyword>
<comment type="caution">
    <text evidence="8">The sequence shown here is derived from an EMBL/GenBank/DDBJ whole genome shotgun (WGS) entry which is preliminary data.</text>
</comment>
<comment type="subcellular location">
    <subcellularLocation>
        <location evidence="1">Secreted</location>
    </subcellularLocation>
</comment>
<dbReference type="PANTHER" id="PTHR31238">
    <property type="entry name" value="GERMIN-LIKE PROTEIN SUBFAMILY 3 MEMBER 3"/>
    <property type="match status" value="1"/>
</dbReference>
<dbReference type="Pfam" id="PF00190">
    <property type="entry name" value="Cupin_1"/>
    <property type="match status" value="1"/>
</dbReference>
<evidence type="ECO:0000256" key="4">
    <source>
        <dbReference type="ARBA" id="ARBA00022723"/>
    </source>
</evidence>
<evidence type="ECO:0000256" key="2">
    <source>
        <dbReference type="ARBA" id="ARBA00007456"/>
    </source>
</evidence>
<organism evidence="8 9">
    <name type="scientific">Pleurostoma richardsiae</name>
    <dbReference type="NCBI Taxonomy" id="41990"/>
    <lineage>
        <taxon>Eukaryota</taxon>
        <taxon>Fungi</taxon>
        <taxon>Dikarya</taxon>
        <taxon>Ascomycota</taxon>
        <taxon>Pezizomycotina</taxon>
        <taxon>Sordariomycetes</taxon>
        <taxon>Sordariomycetidae</taxon>
        <taxon>Calosphaeriales</taxon>
        <taxon>Pleurostomataceae</taxon>
        <taxon>Pleurostoma</taxon>
    </lineage>
</organism>
<evidence type="ECO:0000256" key="5">
    <source>
        <dbReference type="ARBA" id="ARBA00023211"/>
    </source>
</evidence>
<evidence type="ECO:0000256" key="3">
    <source>
        <dbReference type="ARBA" id="ARBA00022525"/>
    </source>
</evidence>
<comment type="similarity">
    <text evidence="2">Belongs to the germin family.</text>
</comment>
<dbReference type="SUPFAM" id="SSF51182">
    <property type="entry name" value="RmlC-like cupins"/>
    <property type="match status" value="1"/>
</dbReference>
<keyword evidence="5" id="KW-0464">Manganese</keyword>